<proteinExistence type="predicted"/>
<dbReference type="AlphaFoldDB" id="A0A8J3BJ76"/>
<comment type="caution">
    <text evidence="2">The sequence shown here is derived from an EMBL/GenBank/DDBJ whole genome shotgun (WGS) entry which is preliminary data.</text>
</comment>
<keyword evidence="3" id="KW-1185">Reference proteome</keyword>
<name>A0A8J3BJ76_9FLAO</name>
<feature type="domain" description="DUF6970" evidence="1">
    <location>
        <begin position="38"/>
        <end position="111"/>
    </location>
</feature>
<dbReference type="RefSeq" id="WP_188649579.1">
    <property type="nucleotide sequence ID" value="NZ_BMNR01000001.1"/>
</dbReference>
<dbReference type="EMBL" id="BMNR01000001">
    <property type="protein sequence ID" value="GGK12718.1"/>
    <property type="molecule type" value="Genomic_DNA"/>
</dbReference>
<accession>A0A8J3BJ76</accession>
<organism evidence="2 3">
    <name type="scientific">Yeosuana aromativorans</name>
    <dbReference type="NCBI Taxonomy" id="288019"/>
    <lineage>
        <taxon>Bacteria</taxon>
        <taxon>Pseudomonadati</taxon>
        <taxon>Bacteroidota</taxon>
        <taxon>Flavobacteriia</taxon>
        <taxon>Flavobacteriales</taxon>
        <taxon>Flavobacteriaceae</taxon>
        <taxon>Yeosuana</taxon>
    </lineage>
</organism>
<dbReference type="InterPro" id="IPR054243">
    <property type="entry name" value="DUF6970"/>
</dbReference>
<dbReference type="Proteomes" id="UP000612329">
    <property type="component" value="Unassembled WGS sequence"/>
</dbReference>
<reference evidence="2" key="1">
    <citation type="journal article" date="2014" name="Int. J. Syst. Evol. Microbiol.">
        <title>Complete genome sequence of Corynebacterium casei LMG S-19264T (=DSM 44701T), isolated from a smear-ripened cheese.</title>
        <authorList>
            <consortium name="US DOE Joint Genome Institute (JGI-PGF)"/>
            <person name="Walter F."/>
            <person name="Albersmeier A."/>
            <person name="Kalinowski J."/>
            <person name="Ruckert C."/>
        </authorList>
    </citation>
    <scope>NUCLEOTIDE SEQUENCE</scope>
    <source>
        <strain evidence="2">JCM 12862</strain>
    </source>
</reference>
<protein>
    <recommendedName>
        <fullName evidence="1">DUF6970 domain-containing protein</fullName>
    </recommendedName>
</protein>
<evidence type="ECO:0000313" key="3">
    <source>
        <dbReference type="Proteomes" id="UP000612329"/>
    </source>
</evidence>
<gene>
    <name evidence="2" type="ORF">GCM10007962_03800</name>
</gene>
<dbReference type="PROSITE" id="PS51257">
    <property type="entry name" value="PROKAR_LIPOPROTEIN"/>
    <property type="match status" value="1"/>
</dbReference>
<dbReference type="Pfam" id="PF22311">
    <property type="entry name" value="DUF6970"/>
    <property type="match status" value="1"/>
</dbReference>
<evidence type="ECO:0000259" key="1">
    <source>
        <dbReference type="Pfam" id="PF22311"/>
    </source>
</evidence>
<reference evidence="2" key="2">
    <citation type="submission" date="2020-09" db="EMBL/GenBank/DDBJ databases">
        <authorList>
            <person name="Sun Q."/>
            <person name="Ohkuma M."/>
        </authorList>
    </citation>
    <scope>NUCLEOTIDE SEQUENCE</scope>
    <source>
        <strain evidence="2">JCM 12862</strain>
    </source>
</reference>
<evidence type="ECO:0000313" key="2">
    <source>
        <dbReference type="EMBL" id="GGK12718.1"/>
    </source>
</evidence>
<sequence length="113" mass="12658">MLKLIIGAAVVLLAIGCESNHLNNNYPKCVQSYIDNFLENNNKQTPSASVDKYLYKGDYVYVLNFQNFPDGQSSVISTSCEPLCSLGGFDGPYNDCEEFEDAKFIETVWVDPR</sequence>